<dbReference type="Pfam" id="PF13517">
    <property type="entry name" value="FG-GAP_3"/>
    <property type="match status" value="1"/>
</dbReference>
<name>A0ABV6V283_9ACTN</name>
<dbReference type="Proteomes" id="UP001592582">
    <property type="component" value="Unassembled WGS sequence"/>
</dbReference>
<dbReference type="Gene3D" id="2.130.10.130">
    <property type="entry name" value="Integrin alpha, N-terminal"/>
    <property type="match status" value="1"/>
</dbReference>
<organism evidence="2 3">
    <name type="scientific">Streptacidiphilus alkalitolerans</name>
    <dbReference type="NCBI Taxonomy" id="3342712"/>
    <lineage>
        <taxon>Bacteria</taxon>
        <taxon>Bacillati</taxon>
        <taxon>Actinomycetota</taxon>
        <taxon>Actinomycetes</taxon>
        <taxon>Kitasatosporales</taxon>
        <taxon>Streptomycetaceae</taxon>
        <taxon>Streptacidiphilus</taxon>
    </lineage>
</organism>
<keyword evidence="1" id="KW-0732">Signal</keyword>
<protein>
    <submittedName>
        <fullName evidence="2">FG-GAP repeat domain-containing protein</fullName>
    </submittedName>
</protein>
<dbReference type="EMBL" id="JBHEZX010000001">
    <property type="protein sequence ID" value="MFC1407819.1"/>
    <property type="molecule type" value="Genomic_DNA"/>
</dbReference>
<reference evidence="2 3" key="1">
    <citation type="submission" date="2024-09" db="EMBL/GenBank/DDBJ databases">
        <authorList>
            <person name="Lee S.D."/>
        </authorList>
    </citation>
    <scope>NUCLEOTIDE SEQUENCE [LARGE SCALE GENOMIC DNA]</scope>
    <source>
        <strain evidence="2 3">N1-1</strain>
    </source>
</reference>
<evidence type="ECO:0000313" key="3">
    <source>
        <dbReference type="Proteomes" id="UP001592582"/>
    </source>
</evidence>
<accession>A0ABV6V283</accession>
<gene>
    <name evidence="2" type="ORF">ACEZDG_00835</name>
</gene>
<dbReference type="RefSeq" id="WP_380501079.1">
    <property type="nucleotide sequence ID" value="NZ_JBHEZX010000001.1"/>
</dbReference>
<comment type="caution">
    <text evidence="2">The sequence shown here is derived from an EMBL/GenBank/DDBJ whole genome shotgun (WGS) entry which is preliminary data.</text>
</comment>
<dbReference type="PANTHER" id="PTHR44103:SF1">
    <property type="entry name" value="PROPROTEIN CONVERTASE P"/>
    <property type="match status" value="1"/>
</dbReference>
<sequence>MAIGLWDSLGDQSGGPLSVLARSLAGANTDTRGTILRTTTSRRLTLATAITVAASFALGSAAHASDALPAPSVSSTYFPSVGSGGTVPLMRTPGTVTFTVGAGTTGDPVRFQYDLDSELPNVDGSTASPTMAGSGSGWVPIAADGTATVTLDPTEWDDWIDVRTENADGQTSQSTRYMFFTTWNGPDARGDLNGDKLPDLVATGKDGKLYILYGRGGGALQAATAYADSGTDWASTLIAQNGDLAAGDGFQDILRINSAGYAGTMVNNGLGDFDRSSSGWYRSDGNTWAGTTQIALLGPDTVSAGSGGGTLLSVENGQLLDWPGSRNGILGTSTVIDRTFGTGATLVAPGDMNGDGHGDFLVRQDNNGKLFLAPSNADGTFGSSSTWNEIGKHFKASDYPLLTSLGDVNGDGLPDLYAVTSAGTLVLFPGTATGGFGPAQPIATSGIDWNQITAIA</sequence>
<dbReference type="PANTHER" id="PTHR44103">
    <property type="entry name" value="PROPROTEIN CONVERTASE P"/>
    <property type="match status" value="1"/>
</dbReference>
<evidence type="ECO:0000256" key="1">
    <source>
        <dbReference type="ARBA" id="ARBA00022729"/>
    </source>
</evidence>
<evidence type="ECO:0000313" key="2">
    <source>
        <dbReference type="EMBL" id="MFC1407819.1"/>
    </source>
</evidence>
<dbReference type="InterPro" id="IPR028994">
    <property type="entry name" value="Integrin_alpha_N"/>
</dbReference>
<dbReference type="InterPro" id="IPR013517">
    <property type="entry name" value="FG-GAP"/>
</dbReference>
<proteinExistence type="predicted"/>
<dbReference type="SUPFAM" id="SSF69318">
    <property type="entry name" value="Integrin alpha N-terminal domain"/>
    <property type="match status" value="2"/>
</dbReference>
<keyword evidence="3" id="KW-1185">Reference proteome</keyword>